<organism evidence="2 3">
    <name type="scientific">Vibrio phage Vc1</name>
    <dbReference type="NCBI Taxonomy" id="1480731"/>
    <lineage>
        <taxon>Viruses</taxon>
        <taxon>Duplodnaviria</taxon>
        <taxon>Heunggongvirae</taxon>
        <taxon>Uroviricota</taxon>
        <taxon>Caudoviricetes</taxon>
        <taxon>Drexlerviridae</taxon>
        <taxon>Jhansiroadvirus</taxon>
        <taxon>Jhansiroadvirus gwaliVC1</taxon>
    </lineage>
</organism>
<proteinExistence type="predicted"/>
<dbReference type="Proteomes" id="UP000019741">
    <property type="component" value="Segment"/>
</dbReference>
<keyword evidence="1" id="KW-0472">Membrane</keyword>
<protein>
    <submittedName>
        <fullName evidence="2">Uncharacterized protein</fullName>
    </submittedName>
</protein>
<dbReference type="EMBL" id="KJ502657">
    <property type="protein sequence ID" value="AHN84688.1"/>
    <property type="molecule type" value="Genomic_DNA"/>
</dbReference>
<keyword evidence="1" id="KW-1133">Transmembrane helix</keyword>
<gene>
    <name evidence="2" type="ORF">PV_037</name>
</gene>
<evidence type="ECO:0000256" key="1">
    <source>
        <dbReference type="SAM" id="Phobius"/>
    </source>
</evidence>
<evidence type="ECO:0000313" key="3">
    <source>
        <dbReference type="Proteomes" id="UP000019741"/>
    </source>
</evidence>
<accession>X2KT48</accession>
<evidence type="ECO:0000313" key="2">
    <source>
        <dbReference type="EMBL" id="AHN84688.1"/>
    </source>
</evidence>
<reference evidence="2 3" key="1">
    <citation type="submission" date="2014-02" db="EMBL/GenBank/DDBJ databases">
        <title>The complete genome of the phage of Vibrio sp. which is highly homologous to Vibro cyclitrophicus was sequenced and analyzed.</title>
        <authorList>
            <person name="Li Z."/>
            <person name="Xu Y."/>
            <person name="Zhang J."/>
        </authorList>
    </citation>
    <scope>NUCLEOTIDE SEQUENCE [LARGE SCALE GENOMIC DNA]</scope>
    <source>
        <strain evidence="2">Phi-Vc1</strain>
    </source>
</reference>
<keyword evidence="1" id="KW-0812">Transmembrane</keyword>
<sequence>MPLVFGIIVLALVLLGGAGWVMNIIEIAQNFDVMSTGEAIIRIAGVPLAFIGAIMGWC</sequence>
<name>X2KT48_9CAUD</name>
<keyword evidence="3" id="KW-1185">Reference proteome</keyword>
<feature type="transmembrane region" description="Helical" evidence="1">
    <location>
        <begin position="39"/>
        <end position="57"/>
    </location>
</feature>